<evidence type="ECO:0000313" key="3">
    <source>
        <dbReference type="EMBL" id="ALS00417.1"/>
    </source>
</evidence>
<keyword evidence="5" id="KW-1185">Reference proteome</keyword>
<dbReference type="AlphaFoldDB" id="A0A0S3K7W7"/>
<dbReference type="RefSeq" id="WP_071878500.1">
    <property type="nucleotide sequence ID" value="NZ_JXLC01000020.1"/>
</dbReference>
<reference evidence="4 6" key="1">
    <citation type="submission" date="2014-12" db="EMBL/GenBank/DDBJ databases">
        <title>Draft genome sequences of 29 type strains of Enterococci.</title>
        <authorList>
            <person name="Zhong Z."/>
            <person name="Sun Z."/>
            <person name="Liu W."/>
            <person name="Zhang W."/>
            <person name="Zhang H."/>
        </authorList>
    </citation>
    <scope>NUCLEOTIDE SEQUENCE [LARGE SCALE GENOMIC DNA]</scope>
    <source>
        <strain evidence="4 6">DSM 22801</strain>
    </source>
</reference>
<dbReference type="GO" id="GO:0005829">
    <property type="term" value="C:cytosol"/>
    <property type="evidence" value="ECO:0007669"/>
    <property type="project" value="TreeGrafter"/>
</dbReference>
<organism evidence="4 6">
    <name type="scientific">Enterococcus silesiacus</name>
    <dbReference type="NCBI Taxonomy" id="332949"/>
    <lineage>
        <taxon>Bacteria</taxon>
        <taxon>Bacillati</taxon>
        <taxon>Bacillota</taxon>
        <taxon>Bacilli</taxon>
        <taxon>Lactobacillales</taxon>
        <taxon>Enterococcaceae</taxon>
        <taxon>Enterococcus</taxon>
    </lineage>
</organism>
<dbReference type="Proteomes" id="UP000183039">
    <property type="component" value="Unassembled WGS sequence"/>
</dbReference>
<feature type="domain" description="GAF" evidence="2">
    <location>
        <begin position="50"/>
        <end position="151"/>
    </location>
</feature>
<dbReference type="InterPro" id="IPR051330">
    <property type="entry name" value="Phosphatase_reg/MetRdx"/>
</dbReference>
<dbReference type="EMBL" id="JXLC01000020">
    <property type="protein sequence ID" value="OJG90218.1"/>
    <property type="molecule type" value="Genomic_DNA"/>
</dbReference>
<reference evidence="3 5" key="2">
    <citation type="submission" date="2015-12" db="EMBL/GenBank/DDBJ databases">
        <authorList>
            <person name="Lauer A."/>
            <person name="Humrighouse B."/>
            <person name="Loparev V."/>
            <person name="Shewmaker P.L."/>
            <person name="Whitney A.M."/>
            <person name="McLaughlin R.W."/>
        </authorList>
    </citation>
    <scope>NUCLEOTIDE SEQUENCE [LARGE SCALE GENOMIC DNA]</scope>
    <source>
        <strain evidence="3 5">LMG 23085</strain>
    </source>
</reference>
<name>A0A0S3K7W7_9ENTE</name>
<dbReference type="GO" id="GO:0033745">
    <property type="term" value="F:L-methionine-(R)-S-oxide reductase activity"/>
    <property type="evidence" value="ECO:0007669"/>
    <property type="project" value="TreeGrafter"/>
</dbReference>
<gene>
    <name evidence="3" type="ORF">ATZ33_03210</name>
    <name evidence="4" type="ORF">RV15_GL001482</name>
</gene>
<sequence length="159" mass="17509">MWNTKEEKSAAYQLLIQQQAAIIEIEHDKIANLANSSALLADALANTVFAGYYLFDGKELVLGPFQGKVSCTRITMGKGVCGESAEKRETLIVEDVKKHKNYISCDSAARSEIVVPMIKDGQLLGVLDLDSSVTDGYDEVDQMYLEKLVATLLKNTIFD</sequence>
<dbReference type="KEGG" id="ess:ATZ33_03210"/>
<evidence type="ECO:0000256" key="1">
    <source>
        <dbReference type="ARBA" id="ARBA00038454"/>
    </source>
</evidence>
<evidence type="ECO:0000313" key="5">
    <source>
        <dbReference type="Proteomes" id="UP000065511"/>
    </source>
</evidence>
<comment type="similarity">
    <text evidence="1">Belongs to the free Met sulfoxide reductase family.</text>
</comment>
<evidence type="ECO:0000259" key="2">
    <source>
        <dbReference type="Pfam" id="PF13185"/>
    </source>
</evidence>
<dbReference type="PANTHER" id="PTHR21021">
    <property type="entry name" value="GAF/PUTATIVE CYTOSKELETAL PROTEIN"/>
    <property type="match status" value="1"/>
</dbReference>
<dbReference type="FunFam" id="3.30.450.40:FF:000008">
    <property type="entry name" value="GAF domain-containing proteins"/>
    <property type="match status" value="1"/>
</dbReference>
<dbReference type="PANTHER" id="PTHR21021:SF15">
    <property type="entry name" value="FREE METHIONINE-R-SULFOXIDE REDUCTASE"/>
    <property type="match status" value="1"/>
</dbReference>
<dbReference type="InterPro" id="IPR003018">
    <property type="entry name" value="GAF"/>
</dbReference>
<dbReference type="Pfam" id="PF13185">
    <property type="entry name" value="GAF_2"/>
    <property type="match status" value="1"/>
</dbReference>
<accession>A0A0S3K7W7</accession>
<proteinExistence type="inferred from homology"/>
<dbReference type="EMBL" id="CP013614">
    <property type="protein sequence ID" value="ALS00417.1"/>
    <property type="molecule type" value="Genomic_DNA"/>
</dbReference>
<dbReference type="OrthoDB" id="9796252at2"/>
<dbReference type="Gene3D" id="3.30.450.40">
    <property type="match status" value="1"/>
</dbReference>
<dbReference type="Proteomes" id="UP000065511">
    <property type="component" value="Chromosome"/>
</dbReference>
<evidence type="ECO:0000313" key="6">
    <source>
        <dbReference type="Proteomes" id="UP000183039"/>
    </source>
</evidence>
<protein>
    <submittedName>
        <fullName evidence="4">GAF domain-containing protein</fullName>
    </submittedName>
</protein>
<dbReference type="InterPro" id="IPR029016">
    <property type="entry name" value="GAF-like_dom_sf"/>
</dbReference>
<evidence type="ECO:0000313" key="4">
    <source>
        <dbReference type="EMBL" id="OJG90218.1"/>
    </source>
</evidence>
<dbReference type="SUPFAM" id="SSF55781">
    <property type="entry name" value="GAF domain-like"/>
    <property type="match status" value="1"/>
</dbReference>